<dbReference type="Gene3D" id="3.40.50.300">
    <property type="entry name" value="P-loop containing nucleotide triphosphate hydrolases"/>
    <property type="match status" value="1"/>
</dbReference>
<reference evidence="1" key="1">
    <citation type="submission" date="2021-02" db="EMBL/GenBank/DDBJ databases">
        <authorList>
            <person name="Nowell W R."/>
        </authorList>
    </citation>
    <scope>NUCLEOTIDE SEQUENCE</scope>
</reference>
<dbReference type="SUPFAM" id="SSF52540">
    <property type="entry name" value="P-loop containing nucleoside triphosphate hydrolases"/>
    <property type="match status" value="1"/>
</dbReference>
<gene>
    <name evidence="1" type="ORF">XAT740_LOCUS2863</name>
</gene>
<accession>A0A813SFL8</accession>
<evidence type="ECO:0000313" key="1">
    <source>
        <dbReference type="EMBL" id="CAF0798718.1"/>
    </source>
</evidence>
<dbReference type="AlphaFoldDB" id="A0A813SFL8"/>
<keyword evidence="2" id="KW-1185">Reference proteome</keyword>
<dbReference type="EMBL" id="CAJNOR010000105">
    <property type="protein sequence ID" value="CAF0798718.1"/>
    <property type="molecule type" value="Genomic_DNA"/>
</dbReference>
<name>A0A813SFL8_ADIRI</name>
<comment type="caution">
    <text evidence="1">The sequence shown here is derived from an EMBL/GenBank/DDBJ whole genome shotgun (WGS) entry which is preliminary data.</text>
</comment>
<dbReference type="Proteomes" id="UP000663828">
    <property type="component" value="Unassembled WGS sequence"/>
</dbReference>
<sequence length="276" mass="33355">MSKYVSTYSCRINDDQDESMNKKYRRFQMNKLIDETLEMNRRLNKYEIFQRKTLNLVFMGKSGIGKKTISNVLENPFYISSPSKLYYENTQIDLHPISIQNCHFNQPNWICCLNILSTCEIMKKTKKIIDKCVQEDLTHIHFFAFVCNFQKNLDEQEINSLKFIVKNYSFLQKYFYLIFTHCEETNSIERNDKLKEFFQCEHLQQYHFEEFFNEKIFFLGSLRSQLLSSPDKTLFQEQFNKICLMRNIFLDFLSNLNPNDYFHIEQISSWNNCHIF</sequence>
<proteinExistence type="predicted"/>
<dbReference type="InterPro" id="IPR027417">
    <property type="entry name" value="P-loop_NTPase"/>
</dbReference>
<evidence type="ECO:0000313" key="2">
    <source>
        <dbReference type="Proteomes" id="UP000663828"/>
    </source>
</evidence>
<organism evidence="1 2">
    <name type="scientific">Adineta ricciae</name>
    <name type="common">Rotifer</name>
    <dbReference type="NCBI Taxonomy" id="249248"/>
    <lineage>
        <taxon>Eukaryota</taxon>
        <taxon>Metazoa</taxon>
        <taxon>Spiralia</taxon>
        <taxon>Gnathifera</taxon>
        <taxon>Rotifera</taxon>
        <taxon>Eurotatoria</taxon>
        <taxon>Bdelloidea</taxon>
        <taxon>Adinetida</taxon>
        <taxon>Adinetidae</taxon>
        <taxon>Adineta</taxon>
    </lineage>
</organism>
<protein>
    <submittedName>
        <fullName evidence="1">Uncharacterized protein</fullName>
    </submittedName>
</protein>